<protein>
    <submittedName>
        <fullName evidence="1">Uncharacterized protein</fullName>
    </submittedName>
</protein>
<dbReference type="Proteomes" id="UP000199199">
    <property type="component" value="Unassembled WGS sequence"/>
</dbReference>
<evidence type="ECO:0000313" key="2">
    <source>
        <dbReference type="Proteomes" id="UP000199199"/>
    </source>
</evidence>
<dbReference type="AlphaFoldDB" id="A0A1I6UCV1"/>
<gene>
    <name evidence="1" type="ORF">SAMN04488556_3756</name>
</gene>
<name>A0A1I6UCV1_9EURY</name>
<accession>A0A1I6UCV1</accession>
<dbReference type="EMBL" id="FOZS01000004">
    <property type="protein sequence ID" value="SFS99208.1"/>
    <property type="molecule type" value="Genomic_DNA"/>
</dbReference>
<keyword evidence="2" id="KW-1185">Reference proteome</keyword>
<sequence>MATMGIPIPIVTTETLIRMALTQTLTVPMLTPILMDDRPVPSPCHY</sequence>
<organism evidence="1 2">
    <name type="scientific">Halostagnicola kamekurae</name>
    <dbReference type="NCBI Taxonomy" id="619731"/>
    <lineage>
        <taxon>Archaea</taxon>
        <taxon>Methanobacteriati</taxon>
        <taxon>Methanobacteriota</taxon>
        <taxon>Stenosarchaea group</taxon>
        <taxon>Halobacteria</taxon>
        <taxon>Halobacteriales</taxon>
        <taxon>Natrialbaceae</taxon>
        <taxon>Halostagnicola</taxon>
    </lineage>
</organism>
<evidence type="ECO:0000313" key="1">
    <source>
        <dbReference type="EMBL" id="SFS99208.1"/>
    </source>
</evidence>
<proteinExistence type="predicted"/>
<reference evidence="2" key="1">
    <citation type="submission" date="2016-10" db="EMBL/GenBank/DDBJ databases">
        <authorList>
            <person name="Varghese N."/>
            <person name="Submissions S."/>
        </authorList>
    </citation>
    <scope>NUCLEOTIDE SEQUENCE [LARGE SCALE GENOMIC DNA]</scope>
    <source>
        <strain evidence="2">DSM 22427</strain>
    </source>
</reference>